<keyword evidence="2" id="KW-0732">Signal</keyword>
<dbReference type="Pfam" id="PF03714">
    <property type="entry name" value="PUD"/>
    <property type="match status" value="1"/>
</dbReference>
<feature type="compositionally biased region" description="Low complexity" evidence="6">
    <location>
        <begin position="1326"/>
        <end position="1351"/>
    </location>
</feature>
<evidence type="ECO:0000259" key="7">
    <source>
        <dbReference type="PROSITE" id="PS51272"/>
    </source>
</evidence>
<protein>
    <recommendedName>
        <fullName evidence="7">SLH domain-containing protein</fullName>
    </recommendedName>
</protein>
<dbReference type="PANTHER" id="PTHR10357:SF209">
    <property type="entry name" value="PERIPLASMIC ALPHA-AMYLASE"/>
    <property type="match status" value="1"/>
</dbReference>
<accession>A0ABQ4M9T8</accession>
<dbReference type="InterPro" id="IPR006047">
    <property type="entry name" value="GH13_cat_dom"/>
</dbReference>
<dbReference type="Gene3D" id="2.60.40.1080">
    <property type="match status" value="1"/>
</dbReference>
<dbReference type="Gene3D" id="3.20.20.80">
    <property type="entry name" value="Glycosidases"/>
    <property type="match status" value="1"/>
</dbReference>
<evidence type="ECO:0000256" key="2">
    <source>
        <dbReference type="ARBA" id="ARBA00022729"/>
    </source>
</evidence>
<sequence length="1741" mass="189500">MHKSWKGWISRLLIFVLVVGSFGSFLTQARAEEPVEGSTVHASPVIGERSDTGAKVTFNYEGKGQENKVIVKGEFNGWNNTDLSKDSENLWSGTLDIPAGWYEYGMAWYPSEDPNGEWIGDPWNLVKKGNNPGLSVPGLAVKVPSEILLNKSSVIDAVYYTGNQGDTDPAVVTLKTGLKGVEFDDKTNEISVAADADQGNIELDITYDQWKVTKTIRITDKALQSPVISDGKITFNVAQGELTSLYLVGSLNDWNVNEAIPMELENGIFSVTRDLAPGAYQYKFIPNLGKWAGSFVDPLNPLSAGDNSLAIVPGLTIKSGEEVEIGGSLQLKAEEYQTGKEAPVTQQPQWDLVTPPEGVTISDTGLLTVAPNAAKGSVEVKASYNGLDTTKTIRIVEKMNSFTINYYRYDGTANDWNLWLWPDGSNGTGNGFTSNENGIAKGTYKYTQSSINVITRLSKPGNDWFSEGPKLKINIPEGKTEVEVWLVEDIPTVYYEEPDFEAIKPSSRSIQFTYISDETDPSELKKWNIWTWYTVKADGENKFTKFDGNKATAIIPIGSSVEKIGFKMRKGGVAGDWSTVEKIDQDYDREIYTGSEALTKVIVTAGQGPFRILPGTAAPVLENGKATFTYRDQALYENNAMDQIESVHLKIDGQLYKMDYNAEDERFTYTLDQLTEGTFEYTYVVKMLDGTENEITDPKNTIDGKSRIVYKVIHPDIQTTTVPERISYNENAVLNLSLSQIADDEISSISADLTVLGGNATTVIDKELKSISIAVKDSVTTGLKQIPVTVVDVYGNKHTENAQVTVKSRQTVGKDDFDWDEARIYFMLTDRFLNGDTTNDDPNGENYDLSHAETYHGGDFKGVTEKIGYLKDLGINTIWITPIVDNIDFNKGVDFNSNQYAYHGYWAKDFTEIDEHLGDLKDFQNLLDAAHAQGIKVMLDVVLNHTGYGMDQLSPNWSGLSNLPTETEREVFAGMLRDTDEDPVIKNKVAGLPDFKTEDTAVREQIIKWQSDWIEKSKTASGNTIDYFRVDTIKHVENTTWMAFKNRMTEINPAFKMIGENFGASVDNDGGFLRTGTMDSELDFGFKGIANDFVKGQIESVERKLQDRNGKIDNAATLGQFLSSHDENGFMVSLLTDAADRQKFKDGTLDAEVLRNLQAQHKIAASLQITAKGQPVIYYGEEVGQSGMNAGDMSKGQFSENRYDFNWEGLNDPTYSHIYEHYKKMLHIRDNYSKIFSKGTRAQIGGSDQDGYDVFTRTYQGQSVVVGINTKTTAQQITFTVPGYKNTKWVEQYSNQTVQADSDGKVTLTLPSSLDGGTIVLAAASSTVTPPGTSNPGSGSTGSSAPGAGNPTPAVPESVIVTAKAGENGRKVAEVSAADLEKAIAAAVNGNKPVTIQISGVAAGEAAELVIPGSAVGKALEQKAALQLVFPDVTVEFPAGSIPAAAIQKDGTVAFSKEAGSTPTVDGAYRPVGGTYNFNFSSVDAGKKASAIQLAAKVKVTLTLDETALKGIGDKNKAGVYAVNEDGSVVYVGGKWDGNRITFSTDRFAQYIVMEYNKTFSDVTGGWAKNYIEILAAKHIASGVDAERFNPKGEVTRGEFAAFLGRAMGLDVAGLSSGMSDVAENSYYAGYVAALSELGIVSGYEDGTFRPSQTMTREQMATLLMKAYAQVTGQSANEAAGAEEAFSDLGKASAYAVDSIKAAKALGIMNGMGQNKFEPAATSTREQVAAVLILFMEKAGL</sequence>
<feature type="region of interest" description="Disordered" evidence="6">
    <location>
        <begin position="1326"/>
        <end position="1355"/>
    </location>
</feature>
<dbReference type="InterPro" id="IPR013780">
    <property type="entry name" value="Glyco_hydro_b"/>
</dbReference>
<dbReference type="SUPFAM" id="SSF49452">
    <property type="entry name" value="Starch-binding domain-like"/>
    <property type="match status" value="2"/>
</dbReference>
<dbReference type="Pfam" id="PF00128">
    <property type="entry name" value="Alpha-amylase"/>
    <property type="match status" value="1"/>
</dbReference>
<dbReference type="SMART" id="SM00642">
    <property type="entry name" value="Aamy"/>
    <property type="match status" value="1"/>
</dbReference>
<dbReference type="PANTHER" id="PTHR10357">
    <property type="entry name" value="ALPHA-AMYLASE FAMILY MEMBER"/>
    <property type="match status" value="1"/>
</dbReference>
<keyword evidence="9" id="KW-1185">Reference proteome</keyword>
<dbReference type="InterPro" id="IPR014756">
    <property type="entry name" value="Ig_E-set"/>
</dbReference>
<evidence type="ECO:0000256" key="1">
    <source>
        <dbReference type="ARBA" id="ARBA00008061"/>
    </source>
</evidence>
<comment type="similarity">
    <text evidence="1">Belongs to the glycosyl hydrolase 13 family.</text>
</comment>
<keyword evidence="5" id="KW-0326">Glycosidase</keyword>
<evidence type="ECO:0000313" key="8">
    <source>
        <dbReference type="EMBL" id="GIP52759.1"/>
    </source>
</evidence>
<dbReference type="InterPro" id="IPR005323">
    <property type="entry name" value="CBM41_pullulanase"/>
</dbReference>
<dbReference type="Gene3D" id="2.60.40.10">
    <property type="entry name" value="Immunoglobulins"/>
    <property type="match status" value="2"/>
</dbReference>
<feature type="domain" description="SLH" evidence="7">
    <location>
        <begin position="1555"/>
        <end position="1614"/>
    </location>
</feature>
<dbReference type="SUPFAM" id="SSF51445">
    <property type="entry name" value="(Trans)glycosidases"/>
    <property type="match status" value="1"/>
</dbReference>
<evidence type="ECO:0000256" key="4">
    <source>
        <dbReference type="ARBA" id="ARBA00022837"/>
    </source>
</evidence>
<feature type="domain" description="SLH" evidence="7">
    <location>
        <begin position="1683"/>
        <end position="1741"/>
    </location>
</feature>
<dbReference type="Gene3D" id="2.60.40.1180">
    <property type="entry name" value="Golgi alpha-mannosidase II"/>
    <property type="match status" value="1"/>
</dbReference>
<dbReference type="SUPFAM" id="SSF81296">
    <property type="entry name" value="E set domains"/>
    <property type="match status" value="2"/>
</dbReference>
<evidence type="ECO:0000256" key="6">
    <source>
        <dbReference type="SAM" id="MobiDB-lite"/>
    </source>
</evidence>
<keyword evidence="4" id="KW-0106">Calcium</keyword>
<dbReference type="RefSeq" id="WP_213654479.1">
    <property type="nucleotide sequence ID" value="NZ_BOSL01000004.1"/>
</dbReference>
<proteinExistence type="inferred from homology"/>
<evidence type="ECO:0000313" key="9">
    <source>
        <dbReference type="Proteomes" id="UP000679992"/>
    </source>
</evidence>
<dbReference type="CDD" id="cd10315">
    <property type="entry name" value="CBM41_pullulanase"/>
    <property type="match status" value="1"/>
</dbReference>
<dbReference type="SUPFAM" id="SSF51011">
    <property type="entry name" value="Glycosyl hydrolase domain"/>
    <property type="match status" value="1"/>
</dbReference>
<dbReference type="CDD" id="cd02859">
    <property type="entry name" value="E_set_AMPKbeta_like_N"/>
    <property type="match status" value="2"/>
</dbReference>
<evidence type="ECO:0000256" key="3">
    <source>
        <dbReference type="ARBA" id="ARBA00022801"/>
    </source>
</evidence>
<dbReference type="Proteomes" id="UP000679992">
    <property type="component" value="Unassembled WGS sequence"/>
</dbReference>
<name>A0ABQ4M9T8_9BACL</name>
<dbReference type="PROSITE" id="PS51272">
    <property type="entry name" value="SLH"/>
    <property type="match status" value="3"/>
</dbReference>
<reference evidence="8 9" key="1">
    <citation type="submission" date="2021-03" db="EMBL/GenBank/DDBJ databases">
        <title>Antimicrobial resistance genes in bacteria isolated from Japanese honey, and their potential for conferring macrolide and lincosamide resistance in the American foulbrood pathogen Paenibacillus larvae.</title>
        <authorList>
            <person name="Okamoto M."/>
            <person name="Kumagai M."/>
            <person name="Kanamori H."/>
            <person name="Takamatsu D."/>
        </authorList>
    </citation>
    <scope>NUCLEOTIDE SEQUENCE [LARGE SCALE GENOMIC DNA]</scope>
    <source>
        <strain evidence="8 9">J42TS3</strain>
    </source>
</reference>
<dbReference type="EMBL" id="BOSL01000004">
    <property type="protein sequence ID" value="GIP52759.1"/>
    <property type="molecule type" value="Genomic_DNA"/>
</dbReference>
<dbReference type="Gene3D" id="2.60.40.1110">
    <property type="match status" value="2"/>
</dbReference>
<evidence type="ECO:0000256" key="5">
    <source>
        <dbReference type="ARBA" id="ARBA00023295"/>
    </source>
</evidence>
<dbReference type="InterPro" id="IPR001119">
    <property type="entry name" value="SLH_dom"/>
</dbReference>
<dbReference type="InterPro" id="IPR017853">
    <property type="entry name" value="GH"/>
</dbReference>
<organism evidence="8 9">
    <name type="scientific">Paenibacillus vini</name>
    <dbReference type="NCBI Taxonomy" id="1476024"/>
    <lineage>
        <taxon>Bacteria</taxon>
        <taxon>Bacillati</taxon>
        <taxon>Bacillota</taxon>
        <taxon>Bacilli</taxon>
        <taxon>Bacillales</taxon>
        <taxon>Paenibacillaceae</taxon>
        <taxon>Paenibacillus</taxon>
    </lineage>
</organism>
<keyword evidence="3" id="KW-0378">Hydrolase</keyword>
<dbReference type="InterPro" id="IPR013784">
    <property type="entry name" value="Carb-bd-like_fold"/>
</dbReference>
<dbReference type="InterPro" id="IPR013783">
    <property type="entry name" value="Ig-like_fold"/>
</dbReference>
<gene>
    <name evidence="8" type="ORF">J42TS3_17940</name>
</gene>
<dbReference type="Pfam" id="PF00395">
    <property type="entry name" value="SLH"/>
    <property type="match status" value="3"/>
</dbReference>
<comment type="caution">
    <text evidence="8">The sequence shown here is derived from an EMBL/GenBank/DDBJ whole genome shotgun (WGS) entry which is preliminary data.</text>
</comment>
<feature type="domain" description="SLH" evidence="7">
    <location>
        <begin position="1615"/>
        <end position="1678"/>
    </location>
</feature>